<dbReference type="Proteomes" id="UP000281406">
    <property type="component" value="Unassembled WGS sequence"/>
</dbReference>
<accession>A0A3N0XM86</accession>
<evidence type="ECO:0008006" key="3">
    <source>
        <dbReference type="Google" id="ProtNLM"/>
    </source>
</evidence>
<sequence length="348" mass="38817">MSFQLGEDSISFVGVDQHSLKLVNVTVCTTTVVPALSEAVITAKLASLHTGLQPNGYTDSSTTPTPLTQTVSIQTDNLPLTTQIAVFVGGNGTECQPKVESQICLTECEIDEGFSESTVQMMCTSLGDEGKDIAYYQKTDALLSQVCSWVENQKRPNLRQVKGRLRQLWWQVPRMVLKGGVLCRTACSAPDGAVDTPQTYGSALVNRMETVFQEVLNTSTDQRLKREYYFNRYEKFRPFKVGDLVWMNDPTTQRKKLEPKWTGPYRVVTVDMAGIIYTVLNLRNVKAEPKVVHYERLKPYRSKWTDPALTSTCAGQDKDKRVQELRPLYTALSGSLPLSSGGPWVGEN</sequence>
<dbReference type="AlphaFoldDB" id="A0A3N0XM86"/>
<organism evidence="1 2">
    <name type="scientific">Anabarilius grahami</name>
    <name type="common">Kanglang fish</name>
    <name type="synonym">Barilius grahami</name>
    <dbReference type="NCBI Taxonomy" id="495550"/>
    <lineage>
        <taxon>Eukaryota</taxon>
        <taxon>Metazoa</taxon>
        <taxon>Chordata</taxon>
        <taxon>Craniata</taxon>
        <taxon>Vertebrata</taxon>
        <taxon>Euteleostomi</taxon>
        <taxon>Actinopterygii</taxon>
        <taxon>Neopterygii</taxon>
        <taxon>Teleostei</taxon>
        <taxon>Ostariophysi</taxon>
        <taxon>Cypriniformes</taxon>
        <taxon>Xenocyprididae</taxon>
        <taxon>Xenocypridinae</taxon>
        <taxon>Xenocypridinae incertae sedis</taxon>
        <taxon>Anabarilius</taxon>
    </lineage>
</organism>
<reference evidence="1 2" key="1">
    <citation type="submission" date="2018-10" db="EMBL/GenBank/DDBJ databases">
        <title>Genome assembly for a Yunnan-Guizhou Plateau 3E fish, Anabarilius grahami (Regan), and its evolutionary and genetic applications.</title>
        <authorList>
            <person name="Jiang W."/>
        </authorList>
    </citation>
    <scope>NUCLEOTIDE SEQUENCE [LARGE SCALE GENOMIC DNA]</scope>
    <source>
        <strain evidence="1">AG-KIZ</strain>
        <tissue evidence="1">Muscle</tissue>
    </source>
</reference>
<proteinExistence type="predicted"/>
<comment type="caution">
    <text evidence="1">The sequence shown here is derived from an EMBL/GenBank/DDBJ whole genome shotgun (WGS) entry which is preliminary data.</text>
</comment>
<dbReference type="OrthoDB" id="8892477at2759"/>
<evidence type="ECO:0000313" key="1">
    <source>
        <dbReference type="EMBL" id="ROI69459.1"/>
    </source>
</evidence>
<protein>
    <recommendedName>
        <fullName evidence="3">Retrovirus-related Pol polyprotein from transposon 412</fullName>
    </recommendedName>
</protein>
<dbReference type="Gene3D" id="2.30.30.850">
    <property type="match status" value="1"/>
</dbReference>
<dbReference type="EMBL" id="RJVU01069537">
    <property type="protein sequence ID" value="ROI69459.1"/>
    <property type="molecule type" value="Genomic_DNA"/>
</dbReference>
<evidence type="ECO:0000313" key="2">
    <source>
        <dbReference type="Proteomes" id="UP000281406"/>
    </source>
</evidence>
<keyword evidence="2" id="KW-1185">Reference proteome</keyword>
<name>A0A3N0XM86_ANAGA</name>
<gene>
    <name evidence="1" type="ORF">DPX16_14399</name>
</gene>